<dbReference type="InterPro" id="IPR008256">
    <property type="entry name" value="Peptidase_S1B"/>
</dbReference>
<evidence type="ECO:0000256" key="6">
    <source>
        <dbReference type="ARBA" id="ARBA00023026"/>
    </source>
</evidence>
<dbReference type="GO" id="GO:0004252">
    <property type="term" value="F:serine-type endopeptidase activity"/>
    <property type="evidence" value="ECO:0007669"/>
    <property type="project" value="InterPro"/>
</dbReference>
<comment type="caution">
    <text evidence="10">The sequence shown here is derived from an EMBL/GenBank/DDBJ whole genome shotgun (WGS) entry which is preliminary data.</text>
</comment>
<keyword evidence="5 7" id="KW-0720">Serine protease</keyword>
<keyword evidence="3 7" id="KW-0732">Signal</keyword>
<gene>
    <name evidence="10" type="ORF">CTEN210_03039</name>
</gene>
<dbReference type="InterPro" id="IPR001254">
    <property type="entry name" value="Trypsin_dom"/>
</dbReference>
<feature type="region of interest" description="Disordered" evidence="8">
    <location>
        <begin position="567"/>
        <end position="595"/>
    </location>
</feature>
<dbReference type="SUPFAM" id="SSF50494">
    <property type="entry name" value="Trypsin-like serine proteases"/>
    <property type="match status" value="1"/>
</dbReference>
<keyword evidence="11" id="KW-1185">Reference proteome</keyword>
<reference evidence="10 11" key="1">
    <citation type="journal article" date="2021" name="Sci. Rep.">
        <title>The genome of the diatom Chaetoceros tenuissimus carries an ancient integrated fragment of an extant virus.</title>
        <authorList>
            <person name="Hongo Y."/>
            <person name="Kimura K."/>
            <person name="Takaki Y."/>
            <person name="Yoshida Y."/>
            <person name="Baba S."/>
            <person name="Kobayashi G."/>
            <person name="Nagasaki K."/>
            <person name="Hano T."/>
            <person name="Tomaru Y."/>
        </authorList>
    </citation>
    <scope>NUCLEOTIDE SEQUENCE [LARGE SCALE GENOMIC DNA]</scope>
    <source>
        <strain evidence="10 11">NIES-3715</strain>
    </source>
</reference>
<dbReference type="Proteomes" id="UP001054902">
    <property type="component" value="Unassembled WGS sequence"/>
</dbReference>
<dbReference type="InterPro" id="IPR043504">
    <property type="entry name" value="Peptidase_S1_PA_chymotrypsin"/>
</dbReference>
<evidence type="ECO:0000256" key="4">
    <source>
        <dbReference type="ARBA" id="ARBA00022801"/>
    </source>
</evidence>
<evidence type="ECO:0000259" key="9">
    <source>
        <dbReference type="Pfam" id="PF00089"/>
    </source>
</evidence>
<evidence type="ECO:0000256" key="5">
    <source>
        <dbReference type="ARBA" id="ARBA00022825"/>
    </source>
</evidence>
<name>A0AAD3H160_9STRA</name>
<dbReference type="InterPro" id="IPR009003">
    <property type="entry name" value="Peptidase_S1_PA"/>
</dbReference>
<evidence type="ECO:0000313" key="11">
    <source>
        <dbReference type="Proteomes" id="UP001054902"/>
    </source>
</evidence>
<dbReference type="EC" id="3.4.21.-" evidence="7"/>
<evidence type="ECO:0000256" key="2">
    <source>
        <dbReference type="ARBA" id="ARBA00022670"/>
    </source>
</evidence>
<feature type="signal peptide" evidence="7">
    <location>
        <begin position="1"/>
        <end position="21"/>
    </location>
</feature>
<feature type="chain" id="PRO_5041766557" description="Serine protease" evidence="7">
    <location>
        <begin position="22"/>
        <end position="624"/>
    </location>
</feature>
<evidence type="ECO:0000256" key="8">
    <source>
        <dbReference type="SAM" id="MobiDB-lite"/>
    </source>
</evidence>
<evidence type="ECO:0000313" key="10">
    <source>
        <dbReference type="EMBL" id="GFH46565.1"/>
    </source>
</evidence>
<keyword evidence="2 7" id="KW-0645">Protease</keyword>
<keyword evidence="4 7" id="KW-0378">Hydrolase</keyword>
<dbReference type="Gene3D" id="2.40.10.10">
    <property type="entry name" value="Trypsin-like serine proteases"/>
    <property type="match status" value="2"/>
</dbReference>
<feature type="region of interest" description="Disordered" evidence="8">
    <location>
        <begin position="485"/>
        <end position="536"/>
    </location>
</feature>
<dbReference type="EMBL" id="BLLK01000022">
    <property type="protein sequence ID" value="GFH46565.1"/>
    <property type="molecule type" value="Genomic_DNA"/>
</dbReference>
<evidence type="ECO:0000256" key="1">
    <source>
        <dbReference type="ARBA" id="ARBA00008764"/>
    </source>
</evidence>
<keyword evidence="6" id="KW-0843">Virulence</keyword>
<evidence type="ECO:0000256" key="7">
    <source>
        <dbReference type="RuleBase" id="RU004296"/>
    </source>
</evidence>
<dbReference type="GO" id="GO:0006508">
    <property type="term" value="P:proteolysis"/>
    <property type="evidence" value="ECO:0007669"/>
    <property type="project" value="UniProtKB-KW"/>
</dbReference>
<sequence>MNFRVASLLLLLSKSSIFATAQTVSVCETVEPYNYDSGETNTASFVVSHDGAPSWVQLDLSSTQLAQGASLIIHGVNSSQELDARALAMNSFSAVFDGSSVSVELSSPGGLRHGPTSRIIVSAIKVGICKKPLISDSLCGVDDRIPSTDVRAGRLSMGCTGWLISEDVYVTAGHCGTPTSSTRIHFTYGTASAPVEDQYAIDINSYLGVNGGVGNDWGVGRLLLNSSTGKLAGVRQSEKCGSPGCGWFTLGNVPQQTSGNNIRITGYGTADVASQSQKTHVDALTLIASNYLRYIPDTTGGNSGSPVIHEETGHAIGVHTHAGCESGGNQGTRIDKADFRAHIDYLLSAERCIGGKCTPPVTSEPCNDGDWTTIDTCNEVTDQCEISQCDGVQLEVILTTDNYPSETYWSLRNKCTGLVEQSVSSGFYQNSNTQYSNSYCVPQADYDFVINDTYGDVIYGSGSYTVKYDNTAVATGGSFASSETKTFGSCTGQSSPTQSPTKQPTSAPTATPTKSPTPAPTEPTATPTSAPTSSPTAFDQCSLISNGGKCKKESGCSWNGVRCVSDGGSGPAPGPTPEPPTTQPPVDSPSPGSCDVAGTSCAPGTIVNCCQGCSGGKPANRVCL</sequence>
<dbReference type="PRINTS" id="PR00839">
    <property type="entry name" value="V8PROTEASE"/>
</dbReference>
<feature type="compositionally biased region" description="Pro residues" evidence="8">
    <location>
        <begin position="572"/>
        <end position="588"/>
    </location>
</feature>
<organism evidence="10 11">
    <name type="scientific">Chaetoceros tenuissimus</name>
    <dbReference type="NCBI Taxonomy" id="426638"/>
    <lineage>
        <taxon>Eukaryota</taxon>
        <taxon>Sar</taxon>
        <taxon>Stramenopiles</taxon>
        <taxon>Ochrophyta</taxon>
        <taxon>Bacillariophyta</taxon>
        <taxon>Coscinodiscophyceae</taxon>
        <taxon>Chaetocerotophycidae</taxon>
        <taxon>Chaetocerotales</taxon>
        <taxon>Chaetocerotaceae</taxon>
        <taxon>Chaetoceros</taxon>
    </lineage>
</organism>
<feature type="compositionally biased region" description="Low complexity" evidence="8">
    <location>
        <begin position="494"/>
        <end position="514"/>
    </location>
</feature>
<proteinExistence type="inferred from homology"/>
<feature type="domain" description="Peptidase S1" evidence="9">
    <location>
        <begin position="156"/>
        <end position="333"/>
    </location>
</feature>
<dbReference type="Pfam" id="PF00089">
    <property type="entry name" value="Trypsin"/>
    <property type="match status" value="1"/>
</dbReference>
<evidence type="ECO:0000256" key="3">
    <source>
        <dbReference type="ARBA" id="ARBA00022729"/>
    </source>
</evidence>
<accession>A0AAD3H160</accession>
<feature type="compositionally biased region" description="Low complexity" evidence="8">
    <location>
        <begin position="522"/>
        <end position="536"/>
    </location>
</feature>
<comment type="similarity">
    <text evidence="1 7">Belongs to the peptidase S1B family.</text>
</comment>
<protein>
    <recommendedName>
        <fullName evidence="7">Serine protease</fullName>
        <ecNumber evidence="7">3.4.21.-</ecNumber>
    </recommendedName>
</protein>
<dbReference type="AlphaFoldDB" id="A0AAD3H160"/>